<protein>
    <submittedName>
        <fullName evidence="2">SJCHGC06394 protein</fullName>
    </submittedName>
</protein>
<organism evidence="2">
    <name type="scientific">Schistosoma japonicum</name>
    <name type="common">Blood fluke</name>
    <dbReference type="NCBI Taxonomy" id="6182"/>
    <lineage>
        <taxon>Eukaryota</taxon>
        <taxon>Metazoa</taxon>
        <taxon>Spiralia</taxon>
        <taxon>Lophotrochozoa</taxon>
        <taxon>Platyhelminthes</taxon>
        <taxon>Trematoda</taxon>
        <taxon>Digenea</taxon>
        <taxon>Strigeidida</taxon>
        <taxon>Schistosomatoidea</taxon>
        <taxon>Schistosomatidae</taxon>
        <taxon>Schistosoma</taxon>
    </lineage>
</organism>
<dbReference type="AlphaFoldDB" id="Q5BS43"/>
<evidence type="ECO:0000256" key="1">
    <source>
        <dbReference type="SAM" id="MobiDB-lite"/>
    </source>
</evidence>
<feature type="region of interest" description="Disordered" evidence="1">
    <location>
        <begin position="34"/>
        <end position="61"/>
    </location>
</feature>
<name>Q5BS43_SCHJA</name>
<accession>Q5BS43</accession>
<evidence type="ECO:0000313" key="2">
    <source>
        <dbReference type="EMBL" id="AAX30642.2"/>
    </source>
</evidence>
<proteinExistence type="evidence at transcript level"/>
<dbReference type="EMBL" id="AY915421">
    <property type="protein sequence ID" value="AAX30642.2"/>
    <property type="molecule type" value="mRNA"/>
</dbReference>
<reference evidence="2" key="1">
    <citation type="submission" date="2005-01" db="EMBL/GenBank/DDBJ databases">
        <authorList>
            <person name="Han Z."/>
        </authorList>
    </citation>
    <scope>NUCLEOTIDE SEQUENCE</scope>
</reference>
<feature type="compositionally biased region" description="Polar residues" evidence="1">
    <location>
        <begin position="34"/>
        <end position="55"/>
    </location>
</feature>
<reference evidence="2" key="2">
    <citation type="journal article" date="2006" name="PLoS Pathog.">
        <title>New perspectives on host-parasite interplay by comparative transcriptomic and proteomic analyses of Schistosoma japonicum.</title>
        <authorList>
            <person name="Liu F."/>
            <person name="Lu J."/>
            <person name="Hu W."/>
            <person name="Wang S.Y."/>
            <person name="Cui S.J."/>
            <person name="Chi M."/>
            <person name="Yan Q."/>
            <person name="Wang X.R."/>
            <person name="Song H.D."/>
            <person name="Xu X.N."/>
            <person name="Wang J.J."/>
            <person name="Zhang X.L."/>
            <person name="Zhang X."/>
            <person name="Wang Z.Q."/>
            <person name="Xue C.L."/>
            <person name="Brindley P.J."/>
            <person name="McManus D.P."/>
            <person name="Yang P.Y."/>
            <person name="Feng Z."/>
            <person name="Chen Z."/>
            <person name="Han Z.G."/>
        </authorList>
    </citation>
    <scope>NUCLEOTIDE SEQUENCE</scope>
</reference>
<sequence>MNLSQLENQISQELNSLLNELEAYNQHRRLLLKSASSGSSQTRPRTNINSASDASNDGVAV</sequence>